<dbReference type="Proteomes" id="UP000053890">
    <property type="component" value="Unassembled WGS sequence"/>
</dbReference>
<feature type="compositionally biased region" description="Low complexity" evidence="1">
    <location>
        <begin position="876"/>
        <end position="888"/>
    </location>
</feature>
<evidence type="ECO:0000313" key="3">
    <source>
        <dbReference type="Proteomes" id="UP000053890"/>
    </source>
</evidence>
<protein>
    <recommendedName>
        <fullName evidence="4">F-box domain-containing protein</fullName>
    </recommendedName>
</protein>
<feature type="compositionally biased region" description="Polar residues" evidence="1">
    <location>
        <begin position="812"/>
        <end position="824"/>
    </location>
</feature>
<accession>A0A0P9IVH2</accession>
<dbReference type="AlphaFoldDB" id="A0A0P9IVH2"/>
<keyword evidence="3" id="KW-1185">Reference proteome</keyword>
<feature type="region of interest" description="Disordered" evidence="1">
    <location>
        <begin position="743"/>
        <end position="793"/>
    </location>
</feature>
<feature type="region of interest" description="Disordered" evidence="1">
    <location>
        <begin position="812"/>
        <end position="938"/>
    </location>
</feature>
<dbReference type="STRING" id="578459.A0A0P9IVH2"/>
<dbReference type="SUPFAM" id="SSF52047">
    <property type="entry name" value="RNI-like"/>
    <property type="match status" value="1"/>
</dbReference>
<evidence type="ECO:0008006" key="4">
    <source>
        <dbReference type="Google" id="ProtNLM"/>
    </source>
</evidence>
<dbReference type="OMA" id="PINIDIM"/>
<evidence type="ECO:0000313" key="2">
    <source>
        <dbReference type="EMBL" id="KPV73676.1"/>
    </source>
</evidence>
<feature type="region of interest" description="Disordered" evidence="1">
    <location>
        <begin position="554"/>
        <end position="577"/>
    </location>
</feature>
<evidence type="ECO:0000256" key="1">
    <source>
        <dbReference type="SAM" id="MobiDB-lite"/>
    </source>
</evidence>
<feature type="compositionally biased region" description="Gly residues" evidence="1">
    <location>
        <begin position="767"/>
        <end position="778"/>
    </location>
</feature>
<reference evidence="2 3" key="1">
    <citation type="journal article" date="2015" name="Front. Microbiol.">
        <title>Genome sequence of the plant growth promoting endophytic yeast Rhodotorula graminis WP1.</title>
        <authorList>
            <person name="Firrincieli A."/>
            <person name="Otillar R."/>
            <person name="Salamov A."/>
            <person name="Schmutz J."/>
            <person name="Khan Z."/>
            <person name="Redman R.S."/>
            <person name="Fleck N.D."/>
            <person name="Lindquist E."/>
            <person name="Grigoriev I.V."/>
            <person name="Doty S.L."/>
        </authorList>
    </citation>
    <scope>NUCLEOTIDE SEQUENCE [LARGE SCALE GENOMIC DNA]</scope>
    <source>
        <strain evidence="2 3">WP1</strain>
    </source>
</reference>
<dbReference type="RefSeq" id="XP_018269725.1">
    <property type="nucleotide sequence ID" value="XM_018417539.1"/>
</dbReference>
<proteinExistence type="predicted"/>
<dbReference type="EMBL" id="KQ474082">
    <property type="protein sequence ID" value="KPV73676.1"/>
    <property type="molecule type" value="Genomic_DNA"/>
</dbReference>
<dbReference type="OrthoDB" id="2596605at2759"/>
<organism evidence="2 3">
    <name type="scientific">Rhodotorula graminis (strain WP1)</name>
    <dbReference type="NCBI Taxonomy" id="578459"/>
    <lineage>
        <taxon>Eukaryota</taxon>
        <taxon>Fungi</taxon>
        <taxon>Dikarya</taxon>
        <taxon>Basidiomycota</taxon>
        <taxon>Pucciniomycotina</taxon>
        <taxon>Microbotryomycetes</taxon>
        <taxon>Sporidiobolales</taxon>
        <taxon>Sporidiobolaceae</taxon>
        <taxon>Rhodotorula</taxon>
    </lineage>
</organism>
<name>A0A0P9IVH2_RHOGW</name>
<feature type="region of interest" description="Disordered" evidence="1">
    <location>
        <begin position="69"/>
        <end position="89"/>
    </location>
</feature>
<feature type="region of interest" description="Disordered" evidence="1">
    <location>
        <begin position="123"/>
        <end position="153"/>
    </location>
</feature>
<feature type="compositionally biased region" description="Polar residues" evidence="1">
    <location>
        <begin position="229"/>
        <end position="238"/>
    </location>
</feature>
<feature type="compositionally biased region" description="Polar residues" evidence="1">
    <location>
        <begin position="847"/>
        <end position="857"/>
    </location>
</feature>
<gene>
    <name evidence="2" type="ORF">RHOBADRAFT_54868</name>
</gene>
<dbReference type="Gene3D" id="3.80.10.10">
    <property type="entry name" value="Ribonuclease Inhibitor"/>
    <property type="match status" value="1"/>
</dbReference>
<dbReference type="GeneID" id="28977987"/>
<feature type="compositionally biased region" description="Low complexity" evidence="1">
    <location>
        <begin position="752"/>
        <end position="766"/>
    </location>
</feature>
<feature type="region of interest" description="Disordered" evidence="1">
    <location>
        <begin position="216"/>
        <end position="240"/>
    </location>
</feature>
<dbReference type="InterPro" id="IPR032675">
    <property type="entry name" value="LRR_dom_sf"/>
</dbReference>
<sequence>MSDPPNLLSLPPHLVDRILHAAILVDPPTASRLELVSRATTRAARRVCAHHLHLPDDDTLLYDAQALPDQAPANSPRGPAAVPPPPPASVVTAAPAVPSLLDKVARSTDWALDVRHCTVAAPAVPADYSPPADRANGDGDSDDEQHDHDDVPVPPLDDTAFFLLVSRLSNLTAFTWSSYRLPPDALCLALGQACKSLTAFKLDLVPSPFAGTTLADHHHHGLSGAAPGSPQQLAATSPSSPPSFMALGLGGNGHGYAHGHASGGGGGGAPLRWDAPHLSALPHTLVRLAVSHLSAAGARSLAAALPSFPALETLELARTLFVDDALVAEVGAGARGLKRLVVRDMGGTKLSEQGLQALFDGCEALEVLELDCVEGRFSRTCWQKLAPLPSSLHTLRLVYSEHQPHKSWVVDHLSSLPAILGLDGSSLHTLSVTRRPHPCALVPGSHHLARYPIEPVVEPRPLGAKAIDALVERDELQQLQQDGDKTREWRVLELDLFSLDSDGLKRVLDGAPHLQRLQILFDSPFRNLLTLAPSIAACASLRHILVSVLPQHTPELAPLTPGREPKEDTKHHPVRALDPCLPPTRDWRRFCKKAHSVERVRSIARAALGTSTFSARTAATSLTRVEFEPTPPVLARRASRGGAGGTGDALAVDELGVGPQAQHRSPQLVPAAVHAQRRRSSTVSLAETCLSSLSLTNTSTSTAATGASDYSLWSESPTHSFAGLATPPLGAGCSPPFGSFAAAGRSVSPRKGSSGAESALGLSPPGLGYGSIGGGGGGAHRRRSSSAAVGQAQAYHAQPSAGLGLALHSTPASQQHGWATSPSSAPVAIPGATSSSKAQQQQQQQQAPTTKGTSPVSPRSFAQIAAHPHDKPWTRSASAAASASTASAGWAEPPTTGGGGGGAGSSNAGGAKRTKGEGSPTQGRRTRGGQGRRREATQ</sequence>